<dbReference type="RefSeq" id="WP_072365914.1">
    <property type="nucleotide sequence ID" value="NZ_CP139972.1"/>
</dbReference>
<feature type="domain" description="Beta-lactamase-related" evidence="2">
    <location>
        <begin position="24"/>
        <end position="288"/>
    </location>
</feature>
<dbReference type="EMBL" id="CP140154">
    <property type="protein sequence ID" value="WQG90565.1"/>
    <property type="molecule type" value="Genomic_DNA"/>
</dbReference>
<dbReference type="InterPro" id="IPR019734">
    <property type="entry name" value="TPR_rpt"/>
</dbReference>
<dbReference type="SUPFAM" id="SSF56601">
    <property type="entry name" value="beta-lactamase/transpeptidase-like"/>
    <property type="match status" value="1"/>
</dbReference>
<sequence length="439" mass="48583">MKKAMYLLGLAIILTIPTYAQPFTQLFRQAIESGMFSGQAVILKDGAVIYGKQNGYSENSSKRPLTANTLYNTSYLTKQFTEEIIRQLIAEGDLDELSSVDQFVDIFPPKTGKAITVAQLLTKRSGLGDYEHSPDYAKIRKTDFKLHDLLQIISWQPLLFDPGTGEAYSNSAYIVLGAVIEKITGQSFGDAVRTRIGTPLGMTSIAYTKAEKLASTNRAYGQLLNPDGTKTNVDDIENGHPDEGIYTTLDDMLKFVEAKRKQQLPSHYNYPLDMDLTGSLPTWTSAIGYTEDGYSYVILCNMGESADRIAPRVRSVMKDGSYKPFTPPTQLTLYKWITGNGMPYVEQHVKELCESDGKKFDAGFLNANGDIFMQAKQTGFGIALFKLNVKLFPGSAAAYECLGNAYLQIGDKANAEVNYKKVMELDPKNGRVKDILSAK</sequence>
<dbReference type="SMART" id="SM00028">
    <property type="entry name" value="TPR"/>
    <property type="match status" value="1"/>
</dbReference>
<keyword evidence="1" id="KW-0802">TPR repeat</keyword>
<dbReference type="AlphaFoldDB" id="A0A1K1SV68"/>
<dbReference type="SUPFAM" id="SSF48452">
    <property type="entry name" value="TPR-like"/>
    <property type="match status" value="1"/>
</dbReference>
<keyword evidence="6" id="KW-1185">Reference proteome</keyword>
<dbReference type="InterPro" id="IPR001466">
    <property type="entry name" value="Beta-lactam-related"/>
</dbReference>
<dbReference type="Proteomes" id="UP000183788">
    <property type="component" value="Unassembled WGS sequence"/>
</dbReference>
<gene>
    <name evidence="3" type="ORF">SAMN05661012_06210</name>
    <name evidence="4" type="ORF">SR876_03590</name>
</gene>
<dbReference type="InterPro" id="IPR050491">
    <property type="entry name" value="AmpC-like"/>
</dbReference>
<proteinExistence type="predicted"/>
<evidence type="ECO:0000313" key="6">
    <source>
        <dbReference type="Proteomes" id="UP001326715"/>
    </source>
</evidence>
<dbReference type="Proteomes" id="UP001326715">
    <property type="component" value="Chromosome"/>
</dbReference>
<dbReference type="OrthoDB" id="1185352at2"/>
<evidence type="ECO:0000313" key="4">
    <source>
        <dbReference type="EMBL" id="WQG90565.1"/>
    </source>
</evidence>
<evidence type="ECO:0000256" key="1">
    <source>
        <dbReference type="PROSITE-ProRule" id="PRU00339"/>
    </source>
</evidence>
<evidence type="ECO:0000313" key="5">
    <source>
        <dbReference type="Proteomes" id="UP000183788"/>
    </source>
</evidence>
<evidence type="ECO:0000313" key="3">
    <source>
        <dbReference type="EMBL" id="SFW88190.1"/>
    </source>
</evidence>
<organism evidence="3 5">
    <name type="scientific">Chitinophaga sancti</name>
    <dbReference type="NCBI Taxonomy" id="1004"/>
    <lineage>
        <taxon>Bacteria</taxon>
        <taxon>Pseudomonadati</taxon>
        <taxon>Bacteroidota</taxon>
        <taxon>Chitinophagia</taxon>
        <taxon>Chitinophagales</taxon>
        <taxon>Chitinophagaceae</taxon>
        <taxon>Chitinophaga</taxon>
    </lineage>
</organism>
<dbReference type="Gene3D" id="1.25.40.10">
    <property type="entry name" value="Tetratricopeptide repeat domain"/>
    <property type="match status" value="1"/>
</dbReference>
<dbReference type="PANTHER" id="PTHR46825:SF9">
    <property type="entry name" value="BETA-LACTAMASE-RELATED DOMAIN-CONTAINING PROTEIN"/>
    <property type="match status" value="1"/>
</dbReference>
<keyword evidence="4" id="KW-0378">Hydrolase</keyword>
<dbReference type="Pfam" id="PF00144">
    <property type="entry name" value="Beta-lactamase"/>
    <property type="match status" value="1"/>
</dbReference>
<dbReference type="Gene3D" id="3.40.710.10">
    <property type="entry name" value="DD-peptidase/beta-lactamase superfamily"/>
    <property type="match status" value="1"/>
</dbReference>
<dbReference type="PROSITE" id="PS50005">
    <property type="entry name" value="TPR"/>
    <property type="match status" value="1"/>
</dbReference>
<dbReference type="GO" id="GO:0016787">
    <property type="term" value="F:hydrolase activity"/>
    <property type="evidence" value="ECO:0007669"/>
    <property type="project" value="UniProtKB-KW"/>
</dbReference>
<dbReference type="PROSITE" id="PS50293">
    <property type="entry name" value="TPR_REGION"/>
    <property type="match status" value="1"/>
</dbReference>
<reference evidence="3 5" key="1">
    <citation type="submission" date="2016-11" db="EMBL/GenBank/DDBJ databases">
        <authorList>
            <person name="Jaros S."/>
            <person name="Januszkiewicz K."/>
            <person name="Wedrychowicz H."/>
        </authorList>
    </citation>
    <scope>NUCLEOTIDE SEQUENCE [LARGE SCALE GENOMIC DNA]</scope>
    <source>
        <strain evidence="3 5">DSM 784</strain>
    </source>
</reference>
<evidence type="ECO:0000259" key="2">
    <source>
        <dbReference type="Pfam" id="PF00144"/>
    </source>
</evidence>
<feature type="repeat" description="TPR" evidence="1">
    <location>
        <begin position="396"/>
        <end position="429"/>
    </location>
</feature>
<dbReference type="STRING" id="1004.SAMN05661012_06210"/>
<reference evidence="4 6" key="2">
    <citation type="submission" date="2023-11" db="EMBL/GenBank/DDBJ databases">
        <title>MicrobeMod: A computational toolkit for identifying prokaryotic methylation and restriction-modification with nanopore sequencing.</title>
        <authorList>
            <person name="Crits-Christoph A."/>
            <person name="Kang S.C."/>
            <person name="Lee H."/>
            <person name="Ostrov N."/>
        </authorList>
    </citation>
    <scope>NUCLEOTIDE SEQUENCE [LARGE SCALE GENOMIC DNA]</scope>
    <source>
        <strain evidence="4 6">ATCC 23090</strain>
    </source>
</reference>
<protein>
    <submittedName>
        <fullName evidence="3">CubicO group peptidase, beta-lactamase class C family</fullName>
    </submittedName>
    <submittedName>
        <fullName evidence="4">Serine hydrolase</fullName>
    </submittedName>
</protein>
<dbReference type="InterPro" id="IPR012338">
    <property type="entry name" value="Beta-lactam/transpept-like"/>
</dbReference>
<dbReference type="PANTHER" id="PTHR46825">
    <property type="entry name" value="D-ALANYL-D-ALANINE-CARBOXYPEPTIDASE/ENDOPEPTIDASE AMPH"/>
    <property type="match status" value="1"/>
</dbReference>
<accession>A0A1K1SV68</accession>
<dbReference type="EMBL" id="FPIZ01000035">
    <property type="protein sequence ID" value="SFW88190.1"/>
    <property type="molecule type" value="Genomic_DNA"/>
</dbReference>
<name>A0A1K1SV68_9BACT</name>
<dbReference type="InterPro" id="IPR011990">
    <property type="entry name" value="TPR-like_helical_dom_sf"/>
</dbReference>